<evidence type="ECO:0008006" key="3">
    <source>
        <dbReference type="Google" id="ProtNLM"/>
    </source>
</evidence>
<sequence length="351" mass="39111">MALKNNADPGWKPDGVIEKWAREQGYGRGYALTEEGLRELRAAHDGSVAGLYLIESTNHDIYVGISTSDVTRRLRTHAETWPDMQGFRFIPSSASASEIRSMECRLVHDAERHGLVNRNTEWASSIVGASSLDELVPIDDQQSWLAAPRATANACDCGELTEFSASAVARNRHKYDALLRLPHSDSILDAFAAYLRYCVPFPRTTEATFWTATSLPAWSQGRRILTCTMAVIEVFYIFETTSGEDPHAMLFVDRRHLPGRGLARLGFRRELRQFGARQVMDCHPSGGNWEQGIRFDNLGLFVAALESIPELQFAAAHFALDRMRRPGSGYAQSHNRSLAEAALLRAFAPTP</sequence>
<dbReference type="AlphaFoldDB" id="A0A5A7SKN6"/>
<dbReference type="RefSeq" id="WP_149428556.1">
    <property type="nucleotide sequence ID" value="NZ_VLNY01000001.1"/>
</dbReference>
<dbReference type="EMBL" id="VLNY01000001">
    <property type="protein sequence ID" value="KAA0024781.1"/>
    <property type="molecule type" value="Genomic_DNA"/>
</dbReference>
<gene>
    <name evidence="1" type="ORF">FOY51_02275</name>
</gene>
<accession>A0A5A7SKN6</accession>
<evidence type="ECO:0000313" key="1">
    <source>
        <dbReference type="EMBL" id="KAA0024781.1"/>
    </source>
</evidence>
<evidence type="ECO:0000313" key="2">
    <source>
        <dbReference type="Proteomes" id="UP000322244"/>
    </source>
</evidence>
<comment type="caution">
    <text evidence="1">The sequence shown here is derived from an EMBL/GenBank/DDBJ whole genome shotgun (WGS) entry which is preliminary data.</text>
</comment>
<organism evidence="1 2">
    <name type="scientific">Antrihabitans cavernicola</name>
    <dbReference type="NCBI Taxonomy" id="2495913"/>
    <lineage>
        <taxon>Bacteria</taxon>
        <taxon>Bacillati</taxon>
        <taxon>Actinomycetota</taxon>
        <taxon>Actinomycetes</taxon>
        <taxon>Mycobacteriales</taxon>
        <taxon>Nocardiaceae</taxon>
        <taxon>Antrihabitans</taxon>
    </lineage>
</organism>
<name>A0A5A7SKN6_9NOCA</name>
<keyword evidence="2" id="KW-1185">Reference proteome</keyword>
<proteinExistence type="predicted"/>
<dbReference type="OrthoDB" id="138787at2"/>
<protein>
    <recommendedName>
        <fullName evidence="3">GIY-YIG nuclease family protein</fullName>
    </recommendedName>
</protein>
<reference evidence="1 2" key="1">
    <citation type="submission" date="2019-07" db="EMBL/GenBank/DDBJ databases">
        <title>Rhodococcus cavernicolus sp. nov., isolated from a cave.</title>
        <authorList>
            <person name="Lee S.D."/>
        </authorList>
    </citation>
    <scope>NUCLEOTIDE SEQUENCE [LARGE SCALE GENOMIC DNA]</scope>
    <source>
        <strain evidence="1 2">C1-24</strain>
    </source>
</reference>
<dbReference type="Proteomes" id="UP000322244">
    <property type="component" value="Unassembled WGS sequence"/>
</dbReference>